<organism evidence="2">
    <name type="scientific">Darwinula stevensoni</name>
    <dbReference type="NCBI Taxonomy" id="69355"/>
    <lineage>
        <taxon>Eukaryota</taxon>
        <taxon>Metazoa</taxon>
        <taxon>Ecdysozoa</taxon>
        <taxon>Arthropoda</taxon>
        <taxon>Crustacea</taxon>
        <taxon>Oligostraca</taxon>
        <taxon>Ostracoda</taxon>
        <taxon>Podocopa</taxon>
        <taxon>Podocopida</taxon>
        <taxon>Darwinulocopina</taxon>
        <taxon>Darwinuloidea</taxon>
        <taxon>Darwinulidae</taxon>
        <taxon>Darwinula</taxon>
    </lineage>
</organism>
<dbReference type="Gene3D" id="2.60.40.10">
    <property type="entry name" value="Immunoglobulins"/>
    <property type="match status" value="1"/>
</dbReference>
<evidence type="ECO:0000313" key="2">
    <source>
        <dbReference type="EMBL" id="CAD7255013.1"/>
    </source>
</evidence>
<feature type="non-terminal residue" evidence="2">
    <location>
        <position position="175"/>
    </location>
</feature>
<dbReference type="EMBL" id="CAJPEV010015731">
    <property type="protein sequence ID" value="CAG0907205.1"/>
    <property type="molecule type" value="Genomic_DNA"/>
</dbReference>
<dbReference type="Proteomes" id="UP000677054">
    <property type="component" value="Unassembled WGS sequence"/>
</dbReference>
<feature type="non-terminal residue" evidence="2">
    <location>
        <position position="1"/>
    </location>
</feature>
<protein>
    <recommendedName>
        <fullName evidence="1">Immunoglobulin domain-containing protein</fullName>
    </recommendedName>
</protein>
<evidence type="ECO:0000259" key="1">
    <source>
        <dbReference type="SMART" id="SM00409"/>
    </source>
</evidence>
<keyword evidence="3" id="KW-1185">Reference proteome</keyword>
<feature type="domain" description="Immunoglobulin" evidence="1">
    <location>
        <begin position="88"/>
        <end position="172"/>
    </location>
</feature>
<dbReference type="EMBL" id="LR915249">
    <property type="protein sequence ID" value="CAD7255013.1"/>
    <property type="molecule type" value="Genomic_DNA"/>
</dbReference>
<name>A0A7R9FTX5_9CRUS</name>
<dbReference type="SUPFAM" id="SSF48726">
    <property type="entry name" value="Immunoglobulin"/>
    <property type="match status" value="1"/>
</dbReference>
<gene>
    <name evidence="2" type="ORF">DSTB1V02_LOCUS14759</name>
</gene>
<reference evidence="2" key="1">
    <citation type="submission" date="2020-11" db="EMBL/GenBank/DDBJ databases">
        <authorList>
            <person name="Tran Van P."/>
        </authorList>
    </citation>
    <scope>NUCLEOTIDE SEQUENCE</scope>
</reference>
<dbReference type="AlphaFoldDB" id="A0A7R9FTX5"/>
<dbReference type="InterPro" id="IPR003599">
    <property type="entry name" value="Ig_sub"/>
</dbReference>
<dbReference type="InterPro" id="IPR013783">
    <property type="entry name" value="Ig-like_fold"/>
</dbReference>
<accession>A0A7R9FTX5</accession>
<evidence type="ECO:0000313" key="3">
    <source>
        <dbReference type="Proteomes" id="UP000677054"/>
    </source>
</evidence>
<dbReference type="SMART" id="SM00409">
    <property type="entry name" value="IG"/>
    <property type="match status" value="1"/>
</dbReference>
<dbReference type="InterPro" id="IPR036179">
    <property type="entry name" value="Ig-like_dom_sf"/>
</dbReference>
<sequence length="175" mass="19133">APLNVPPELSRNRGIACHSYHLEKSPALKKLTEGLTDFVLAVPCPGQPCPSSRFLAPQATHVATEALGKRERAALLDVAASSPNEIPLKIVERMEGAFLTLPCPDSRLGYPPEWKKDLEYLEPESLAAGTRGRIRVDRSWSLHIYGVGVGDGGYYACSVLGVERARYRLVVHALF</sequence>
<proteinExistence type="predicted"/>